<dbReference type="RefSeq" id="WP_342829109.1">
    <property type="nucleotide sequence ID" value="NZ_JBANDC010000005.1"/>
</dbReference>
<dbReference type="Proteomes" id="UP001495910">
    <property type="component" value="Unassembled WGS sequence"/>
</dbReference>
<protein>
    <submittedName>
        <fullName evidence="1">Uncharacterized protein</fullName>
    </submittedName>
</protein>
<keyword evidence="2" id="KW-1185">Reference proteome</keyword>
<sequence>MNNATQDITVKLRDHVTFDTYEDIQAGYATVAAIGDAQLALLPGISGISGHAPGMVGHAAGIRTSNLRLHQH</sequence>
<comment type="caution">
    <text evidence="1">The sequence shown here is derived from an EMBL/GenBank/DDBJ whole genome shotgun (WGS) entry which is preliminary data.</text>
</comment>
<accession>A0ABU9PU93</accession>
<dbReference type="EMBL" id="JBANDC010000005">
    <property type="protein sequence ID" value="MEM4987557.1"/>
    <property type="molecule type" value="Genomic_DNA"/>
</dbReference>
<organism evidence="1 2">
    <name type="scientific">Collimonas rhizosphaerae</name>
    <dbReference type="NCBI Taxonomy" id="3126357"/>
    <lineage>
        <taxon>Bacteria</taxon>
        <taxon>Pseudomonadati</taxon>
        <taxon>Pseudomonadota</taxon>
        <taxon>Betaproteobacteria</taxon>
        <taxon>Burkholderiales</taxon>
        <taxon>Oxalobacteraceae</taxon>
        <taxon>Collimonas</taxon>
    </lineage>
</organism>
<evidence type="ECO:0000313" key="2">
    <source>
        <dbReference type="Proteomes" id="UP001495910"/>
    </source>
</evidence>
<evidence type="ECO:0000313" key="1">
    <source>
        <dbReference type="EMBL" id="MEM4987557.1"/>
    </source>
</evidence>
<reference evidence="1 2" key="1">
    <citation type="submission" date="2024-02" db="EMBL/GenBank/DDBJ databases">
        <title>Draft genome sequence of Collimonas sp. strain H4R21, an effective mineral-weathering bacterial strain isolated from the beech rhizosphere.</title>
        <authorList>
            <person name="Morin E."/>
            <person name="Uroz S."/>
            <person name="Leveau J.H.J."/>
            <person name="Kumar R."/>
            <person name="Rey M.W."/>
            <person name="Pham J."/>
        </authorList>
    </citation>
    <scope>NUCLEOTIDE SEQUENCE [LARGE SCALE GENOMIC DNA]</scope>
    <source>
        <strain evidence="1 2">H4R21</strain>
    </source>
</reference>
<gene>
    <name evidence="1" type="ORF">V8G57_09185</name>
</gene>
<proteinExistence type="predicted"/>
<name>A0ABU9PU93_9BURK</name>